<keyword evidence="1" id="KW-0732">Signal</keyword>
<comment type="caution">
    <text evidence="3">The sequence shown here is derived from an EMBL/GenBank/DDBJ whole genome shotgun (WGS) entry which is preliminary data.</text>
</comment>
<feature type="chain" id="PRO_5045687592" description="DUF4097 domain-containing protein" evidence="1">
    <location>
        <begin position="20"/>
        <end position="347"/>
    </location>
</feature>
<organism evidence="3 4">
    <name type="scientific">Mucilaginibacter pocheonensis</name>
    <dbReference type="NCBI Taxonomy" id="398050"/>
    <lineage>
        <taxon>Bacteria</taxon>
        <taxon>Pseudomonadati</taxon>
        <taxon>Bacteroidota</taxon>
        <taxon>Sphingobacteriia</taxon>
        <taxon>Sphingobacteriales</taxon>
        <taxon>Sphingobacteriaceae</taxon>
        <taxon>Mucilaginibacter</taxon>
    </lineage>
</organism>
<feature type="signal peptide" evidence="1">
    <location>
        <begin position="1"/>
        <end position="19"/>
    </location>
</feature>
<evidence type="ECO:0000256" key="1">
    <source>
        <dbReference type="SAM" id="SignalP"/>
    </source>
</evidence>
<sequence>MKTYLLLFVLACRTVVATAQDSGDKTPYLTKSLAGNAINSVIVNTSAGGILVSGRSGEASRVEVYIKGNNGRELSKEEIKKRLDEDYDLSVSVTGHEVRAIAKNKHNFSNWKKSISISFKIYVPAQTSTDLQTSGGGIVLDNLKGNETFTTSGGGLVIDRLSGMIHGVTSGGGIQVTNSDNNIDLQTSGGGIIAKNCSGKIKLETSGGGLQLEKLKGNINASTSGGGVLGNNITGELITSTSGGGIDLKQMDCSLNASTSAGSLRAQMKQVGKYLKLEASSGNIDLELPLKQGLDLDIRGDAISQHPSKISGFSGEWEKDHIKGRVNGGGVPVSADASSGNVSLRFN</sequence>
<evidence type="ECO:0000259" key="2">
    <source>
        <dbReference type="Pfam" id="PF13349"/>
    </source>
</evidence>
<dbReference type="RefSeq" id="WP_310103401.1">
    <property type="nucleotide sequence ID" value="NZ_JAVDUU010000006.1"/>
</dbReference>
<evidence type="ECO:0000313" key="3">
    <source>
        <dbReference type="EMBL" id="MDR6945399.1"/>
    </source>
</evidence>
<dbReference type="Proteomes" id="UP001247620">
    <property type="component" value="Unassembled WGS sequence"/>
</dbReference>
<dbReference type="InterPro" id="IPR025164">
    <property type="entry name" value="Toastrack_DUF4097"/>
</dbReference>
<dbReference type="Pfam" id="PF13349">
    <property type="entry name" value="DUF4097"/>
    <property type="match status" value="1"/>
</dbReference>
<keyword evidence="4" id="KW-1185">Reference proteome</keyword>
<feature type="domain" description="DUF4097" evidence="2">
    <location>
        <begin position="88"/>
        <end position="344"/>
    </location>
</feature>
<accession>A0ABU1TJ04</accession>
<evidence type="ECO:0000313" key="4">
    <source>
        <dbReference type="Proteomes" id="UP001247620"/>
    </source>
</evidence>
<reference evidence="3 4" key="1">
    <citation type="submission" date="2023-07" db="EMBL/GenBank/DDBJ databases">
        <title>Sorghum-associated microbial communities from plants grown in Nebraska, USA.</title>
        <authorList>
            <person name="Schachtman D."/>
        </authorList>
    </citation>
    <scope>NUCLEOTIDE SEQUENCE [LARGE SCALE GENOMIC DNA]</scope>
    <source>
        <strain evidence="3 4">3262</strain>
    </source>
</reference>
<proteinExistence type="predicted"/>
<dbReference type="EMBL" id="JAVDUU010000006">
    <property type="protein sequence ID" value="MDR6945399.1"/>
    <property type="molecule type" value="Genomic_DNA"/>
</dbReference>
<name>A0ABU1TJ04_9SPHI</name>
<gene>
    <name evidence="3" type="ORF">J2W55_005271</name>
</gene>
<protein>
    <recommendedName>
        <fullName evidence="2">DUF4097 domain-containing protein</fullName>
    </recommendedName>
</protein>